<dbReference type="PANTHER" id="PTHR33202:SF7">
    <property type="entry name" value="FERRIC UPTAKE REGULATION PROTEIN"/>
    <property type="match status" value="1"/>
</dbReference>
<feature type="binding site" evidence="7">
    <location>
        <position position="82"/>
    </location>
    <ligand>
        <name>Zn(2+)</name>
        <dbReference type="ChEBI" id="CHEBI:29105"/>
    </ligand>
</feature>
<comment type="similarity">
    <text evidence="1">Belongs to the Fur family.</text>
</comment>
<dbReference type="EMBL" id="LYPA01000031">
    <property type="protein sequence ID" value="OBR67803.1"/>
    <property type="molecule type" value="Genomic_DNA"/>
</dbReference>
<keyword evidence="3 7" id="KW-0862">Zinc</keyword>
<keyword evidence="10" id="KW-1185">Reference proteome</keyword>
<dbReference type="GO" id="GO:0003700">
    <property type="term" value="F:DNA-binding transcription factor activity"/>
    <property type="evidence" value="ECO:0007669"/>
    <property type="project" value="InterPro"/>
</dbReference>
<feature type="binding site" evidence="8">
    <location>
        <position position="97"/>
    </location>
    <ligand>
        <name>Fe cation</name>
        <dbReference type="ChEBI" id="CHEBI:24875"/>
    </ligand>
</feature>
<protein>
    <submittedName>
        <fullName evidence="9">Transcriptional repressor</fullName>
    </submittedName>
</protein>
<evidence type="ECO:0000256" key="4">
    <source>
        <dbReference type="ARBA" id="ARBA00023015"/>
    </source>
</evidence>
<reference evidence="9 10" key="1">
    <citation type="submission" date="2016-05" db="EMBL/GenBank/DDBJ databases">
        <title>Paenibacillus oryzae. sp. nov., isolated from the rice root.</title>
        <authorList>
            <person name="Zhang J."/>
            <person name="Zhang X."/>
        </authorList>
    </citation>
    <scope>NUCLEOTIDE SEQUENCE [LARGE SCALE GENOMIC DNA]</scope>
    <source>
        <strain evidence="9 10">1DrF-4</strain>
    </source>
</reference>
<keyword evidence="7" id="KW-0479">Metal-binding</keyword>
<keyword evidence="6" id="KW-0804">Transcription</keyword>
<dbReference type="Gene3D" id="3.30.1490.190">
    <property type="match status" value="1"/>
</dbReference>
<dbReference type="InterPro" id="IPR043135">
    <property type="entry name" value="Fur_C"/>
</dbReference>
<sequence>MSKINLTVQRKAVYDIVTESSDHPSAADIIERLRERGFHFAYGTVYNSLRYLSDAGLIRELKLGEAVSRYDSTTDEHYHIVCTKCGAVDEVFLELPEEWIAEVAARTGYSVSHAGVVLEGVCSECAKKVQ</sequence>
<comment type="cofactor">
    <cofactor evidence="7">
        <name>Zn(2+)</name>
        <dbReference type="ChEBI" id="CHEBI:29105"/>
    </cofactor>
    <text evidence="7">Binds 1 zinc ion per subunit.</text>
</comment>
<dbReference type="STRING" id="1844972.A7K91_08720"/>
<dbReference type="InterPro" id="IPR002481">
    <property type="entry name" value="FUR"/>
</dbReference>
<keyword evidence="2" id="KW-0678">Repressor</keyword>
<evidence type="ECO:0000256" key="1">
    <source>
        <dbReference type="ARBA" id="ARBA00007957"/>
    </source>
</evidence>
<evidence type="ECO:0000313" key="10">
    <source>
        <dbReference type="Proteomes" id="UP000092024"/>
    </source>
</evidence>
<dbReference type="InterPro" id="IPR036390">
    <property type="entry name" value="WH_DNA-bd_sf"/>
</dbReference>
<dbReference type="PANTHER" id="PTHR33202">
    <property type="entry name" value="ZINC UPTAKE REGULATION PROTEIN"/>
    <property type="match status" value="1"/>
</dbReference>
<dbReference type="Gene3D" id="1.10.10.10">
    <property type="entry name" value="Winged helix-like DNA-binding domain superfamily/Winged helix DNA-binding domain"/>
    <property type="match status" value="1"/>
</dbReference>
<keyword evidence="5" id="KW-0238">DNA-binding</keyword>
<keyword evidence="8" id="KW-0408">Iron</keyword>
<comment type="caution">
    <text evidence="9">The sequence shown here is derived from an EMBL/GenBank/DDBJ whole genome shotgun (WGS) entry which is preliminary data.</text>
</comment>
<dbReference type="GO" id="GO:1900376">
    <property type="term" value="P:regulation of secondary metabolite biosynthetic process"/>
    <property type="evidence" value="ECO:0007669"/>
    <property type="project" value="TreeGrafter"/>
</dbReference>
<dbReference type="Pfam" id="PF01475">
    <property type="entry name" value="FUR"/>
    <property type="match status" value="1"/>
</dbReference>
<evidence type="ECO:0000256" key="8">
    <source>
        <dbReference type="PIRSR" id="PIRSR602481-2"/>
    </source>
</evidence>
<feature type="binding site" evidence="7">
    <location>
        <position position="122"/>
    </location>
    <ligand>
        <name>Zn(2+)</name>
        <dbReference type="ChEBI" id="CHEBI:29105"/>
    </ligand>
</feature>
<dbReference type="OrthoDB" id="8659436at2"/>
<dbReference type="RefSeq" id="WP_068680185.1">
    <property type="nucleotide sequence ID" value="NZ_LYPA01000031.1"/>
</dbReference>
<feature type="binding site" evidence="7">
    <location>
        <position position="85"/>
    </location>
    <ligand>
        <name>Zn(2+)</name>
        <dbReference type="ChEBI" id="CHEBI:29105"/>
    </ligand>
</feature>
<evidence type="ECO:0000256" key="5">
    <source>
        <dbReference type="ARBA" id="ARBA00023125"/>
    </source>
</evidence>
<name>A0A1A5YQE8_9BACL</name>
<dbReference type="Proteomes" id="UP000092024">
    <property type="component" value="Unassembled WGS sequence"/>
</dbReference>
<dbReference type="GO" id="GO:0008270">
    <property type="term" value="F:zinc ion binding"/>
    <property type="evidence" value="ECO:0007669"/>
    <property type="project" value="TreeGrafter"/>
</dbReference>
<dbReference type="GO" id="GO:0000976">
    <property type="term" value="F:transcription cis-regulatory region binding"/>
    <property type="evidence" value="ECO:0007669"/>
    <property type="project" value="TreeGrafter"/>
</dbReference>
<keyword evidence="4" id="KW-0805">Transcription regulation</keyword>
<comment type="cofactor">
    <cofactor evidence="8">
        <name>Mn(2+)</name>
        <dbReference type="ChEBI" id="CHEBI:29035"/>
    </cofactor>
    <cofactor evidence="8">
        <name>Fe(2+)</name>
        <dbReference type="ChEBI" id="CHEBI:29033"/>
    </cofactor>
    <text evidence="8">Binds 1 Mn(2+) or Fe(2+) ion per subunit.</text>
</comment>
<evidence type="ECO:0000256" key="3">
    <source>
        <dbReference type="ARBA" id="ARBA00022833"/>
    </source>
</evidence>
<dbReference type="InterPro" id="IPR036388">
    <property type="entry name" value="WH-like_DNA-bd_sf"/>
</dbReference>
<accession>A0A1A5YQE8</accession>
<organism evidence="9 10">
    <name type="scientific">Paenibacillus oryzae</name>
    <dbReference type="NCBI Taxonomy" id="1844972"/>
    <lineage>
        <taxon>Bacteria</taxon>
        <taxon>Bacillati</taxon>
        <taxon>Bacillota</taxon>
        <taxon>Bacilli</taxon>
        <taxon>Bacillales</taxon>
        <taxon>Paenibacillaceae</taxon>
        <taxon>Paenibacillus</taxon>
    </lineage>
</organism>
<evidence type="ECO:0000256" key="2">
    <source>
        <dbReference type="ARBA" id="ARBA00022491"/>
    </source>
</evidence>
<evidence type="ECO:0000313" key="9">
    <source>
        <dbReference type="EMBL" id="OBR67803.1"/>
    </source>
</evidence>
<proteinExistence type="inferred from homology"/>
<dbReference type="AlphaFoldDB" id="A0A1A5YQE8"/>
<gene>
    <name evidence="9" type="ORF">A7K91_08720</name>
</gene>
<evidence type="ECO:0000256" key="6">
    <source>
        <dbReference type="ARBA" id="ARBA00023163"/>
    </source>
</evidence>
<dbReference type="SUPFAM" id="SSF46785">
    <property type="entry name" value="Winged helix' DNA-binding domain"/>
    <property type="match status" value="1"/>
</dbReference>
<feature type="binding site" evidence="7">
    <location>
        <position position="125"/>
    </location>
    <ligand>
        <name>Zn(2+)</name>
        <dbReference type="ChEBI" id="CHEBI:29105"/>
    </ligand>
</feature>
<dbReference type="CDD" id="cd07153">
    <property type="entry name" value="Fur_like"/>
    <property type="match status" value="1"/>
</dbReference>
<dbReference type="GO" id="GO:0045892">
    <property type="term" value="P:negative regulation of DNA-templated transcription"/>
    <property type="evidence" value="ECO:0007669"/>
    <property type="project" value="TreeGrafter"/>
</dbReference>
<evidence type="ECO:0000256" key="7">
    <source>
        <dbReference type="PIRSR" id="PIRSR602481-1"/>
    </source>
</evidence>